<dbReference type="InParanoid" id="A0A2V0PSX1"/>
<reference evidence="2 3" key="1">
    <citation type="journal article" date="2018" name="Sci. Rep.">
        <title>Raphidocelis subcapitata (=Pseudokirchneriella subcapitata) provides an insight into genome evolution and environmental adaptations in the Sphaeropleales.</title>
        <authorList>
            <person name="Suzuki S."/>
            <person name="Yamaguchi H."/>
            <person name="Nakajima N."/>
            <person name="Kawachi M."/>
        </authorList>
    </citation>
    <scope>NUCLEOTIDE SEQUENCE [LARGE SCALE GENOMIC DNA]</scope>
    <source>
        <strain evidence="2 3">NIES-35</strain>
    </source>
</reference>
<proteinExistence type="predicted"/>
<feature type="chain" id="PRO_5015978751" description="CARDB domain-containing protein" evidence="1">
    <location>
        <begin position="25"/>
        <end position="416"/>
    </location>
</feature>
<evidence type="ECO:0000313" key="2">
    <source>
        <dbReference type="EMBL" id="GBG00446.1"/>
    </source>
</evidence>
<gene>
    <name evidence="2" type="ORF">Rsub_13224</name>
</gene>
<evidence type="ECO:0008006" key="4">
    <source>
        <dbReference type="Google" id="ProtNLM"/>
    </source>
</evidence>
<sequence length="416" mass="43003">MPPPRPAALLAAAGLLVLLAGVAADLPQDVEARIIQAAAAGPAPSLGFKVIDFYPKNPAPGAKVTAKLWIYNAGLKPSVATTIAVWADSPEAKECGTAGEGKAIKLPALAPFICNQGALAPLQPWHSARPTPAICLTGQPAAELQGMQAYEVTTTPAPILEFQNLDPYTLGPSSKLPTTPEVTVVGQSFTVTGVILKNVGTADANAGFGLENPTTQPQGYGSGTGIIKPGKFFALSKRKISFQADGAGVQVMKLSLDSELPPLELKFLVANKSGPVFAVQGIKGSLASIKPVPAVVTVGKPFKYGVSVKNIGARQGTLESVRAYLNPGYTKDGFVVMPDVGSHCDYRRDNTVTSAGLGLVAKPGKVLKIKASAPVVESESYNLAALVVDPNCNVEEIIPGWVPPVAYGAIITKGAP</sequence>
<dbReference type="AlphaFoldDB" id="A0A2V0PSX1"/>
<keyword evidence="3" id="KW-1185">Reference proteome</keyword>
<name>A0A2V0PSX1_9CHLO</name>
<dbReference type="EMBL" id="BDRX01000226">
    <property type="protein sequence ID" value="GBG00446.1"/>
    <property type="molecule type" value="Genomic_DNA"/>
</dbReference>
<evidence type="ECO:0000313" key="3">
    <source>
        <dbReference type="Proteomes" id="UP000247498"/>
    </source>
</evidence>
<protein>
    <recommendedName>
        <fullName evidence="4">CARDB domain-containing protein</fullName>
    </recommendedName>
</protein>
<dbReference type="Proteomes" id="UP000247498">
    <property type="component" value="Unassembled WGS sequence"/>
</dbReference>
<keyword evidence="1" id="KW-0732">Signal</keyword>
<comment type="caution">
    <text evidence="2">The sequence shown here is derived from an EMBL/GenBank/DDBJ whole genome shotgun (WGS) entry which is preliminary data.</text>
</comment>
<evidence type="ECO:0000256" key="1">
    <source>
        <dbReference type="SAM" id="SignalP"/>
    </source>
</evidence>
<feature type="signal peptide" evidence="1">
    <location>
        <begin position="1"/>
        <end position="24"/>
    </location>
</feature>
<accession>A0A2V0PSX1</accession>
<organism evidence="2 3">
    <name type="scientific">Raphidocelis subcapitata</name>
    <dbReference type="NCBI Taxonomy" id="307507"/>
    <lineage>
        <taxon>Eukaryota</taxon>
        <taxon>Viridiplantae</taxon>
        <taxon>Chlorophyta</taxon>
        <taxon>core chlorophytes</taxon>
        <taxon>Chlorophyceae</taxon>
        <taxon>CS clade</taxon>
        <taxon>Sphaeropleales</taxon>
        <taxon>Selenastraceae</taxon>
        <taxon>Raphidocelis</taxon>
    </lineage>
</organism>